<comment type="caution">
    <text evidence="2">The sequence shown here is derived from an EMBL/GenBank/DDBJ whole genome shotgun (WGS) entry which is preliminary data.</text>
</comment>
<dbReference type="AlphaFoldDB" id="A0A5D4KF67"/>
<dbReference type="PANTHER" id="PTHR36180">
    <property type="entry name" value="DNA-BINDING PROTEIN-RELATED-RELATED"/>
    <property type="match status" value="1"/>
</dbReference>
<evidence type="ECO:0000313" key="2">
    <source>
        <dbReference type="EMBL" id="TYR75556.1"/>
    </source>
</evidence>
<feature type="domain" description="Bro-N" evidence="1">
    <location>
        <begin position="1"/>
        <end position="105"/>
    </location>
</feature>
<evidence type="ECO:0000313" key="3">
    <source>
        <dbReference type="Proteomes" id="UP000323317"/>
    </source>
</evidence>
<proteinExistence type="predicted"/>
<dbReference type="Pfam" id="PF03374">
    <property type="entry name" value="ANT"/>
    <property type="match status" value="1"/>
</dbReference>
<dbReference type="Proteomes" id="UP000323317">
    <property type="component" value="Unassembled WGS sequence"/>
</dbReference>
<accession>A0A5D4KF67</accession>
<protein>
    <recommendedName>
        <fullName evidence="1">Bro-N domain-containing protein</fullName>
    </recommendedName>
</protein>
<dbReference type="EMBL" id="VTEH01000006">
    <property type="protein sequence ID" value="TYR75556.1"/>
    <property type="molecule type" value="Genomic_DNA"/>
</dbReference>
<name>A0A5D4KF67_9BACI</name>
<sequence>MSELQKVFDYSGQEVRTIVKDEEVWFVAKDVCEVLEIRNSHDALSRLDEEEKATSVLPTQFGNKGMNLINESGLYNLIFSSRKEEAKRFKKWVTNEVLPSVRKHGAYMTDDILEKTINDPDFMIELLTTLKEEKLKRLEAETTVSILTHVNKTYTATEIAKELGFKSAIALNKDLAQKKIQFQQNGTWVFYSKYADKGYVEIKQDVLDNGKVIYHRRFTQMGREFLNKLYKKEA</sequence>
<reference evidence="2 3" key="1">
    <citation type="submission" date="2019-08" db="EMBL/GenBank/DDBJ databases">
        <title>Bacillus genomes from the desert of Cuatro Cienegas, Coahuila.</title>
        <authorList>
            <person name="Olmedo-Alvarez G."/>
        </authorList>
    </citation>
    <scope>NUCLEOTIDE SEQUENCE [LARGE SCALE GENOMIC DNA]</scope>
    <source>
        <strain evidence="2 3">CH40_1T</strain>
    </source>
</reference>
<dbReference type="GO" id="GO:0003677">
    <property type="term" value="F:DNA binding"/>
    <property type="evidence" value="ECO:0007669"/>
    <property type="project" value="InterPro"/>
</dbReference>
<gene>
    <name evidence="2" type="ORF">FZC79_10320</name>
</gene>
<evidence type="ECO:0000259" key="1">
    <source>
        <dbReference type="PROSITE" id="PS51750"/>
    </source>
</evidence>
<dbReference type="RefSeq" id="WP_148946733.1">
    <property type="nucleotide sequence ID" value="NZ_VTEH01000006.1"/>
</dbReference>
<organism evidence="2 3">
    <name type="scientific">Rossellomorea vietnamensis</name>
    <dbReference type="NCBI Taxonomy" id="218284"/>
    <lineage>
        <taxon>Bacteria</taxon>
        <taxon>Bacillati</taxon>
        <taxon>Bacillota</taxon>
        <taxon>Bacilli</taxon>
        <taxon>Bacillales</taxon>
        <taxon>Bacillaceae</taxon>
        <taxon>Rossellomorea</taxon>
    </lineage>
</organism>
<dbReference type="SMART" id="SM01040">
    <property type="entry name" value="Bro-N"/>
    <property type="match status" value="1"/>
</dbReference>
<dbReference type="PANTHER" id="PTHR36180:SF2">
    <property type="entry name" value="BRO FAMILY PROTEIN"/>
    <property type="match status" value="1"/>
</dbReference>
<dbReference type="PROSITE" id="PS51750">
    <property type="entry name" value="BRO_N"/>
    <property type="match status" value="1"/>
</dbReference>
<dbReference type="Pfam" id="PF02498">
    <property type="entry name" value="Bro-N"/>
    <property type="match status" value="1"/>
</dbReference>
<dbReference type="InterPro" id="IPR005039">
    <property type="entry name" value="Ant_C"/>
</dbReference>
<dbReference type="InterPro" id="IPR003497">
    <property type="entry name" value="BRO_N_domain"/>
</dbReference>